<gene>
    <name evidence="1" type="ORF">A3843_14440</name>
</gene>
<accession>A0A1U7JDW3</accession>
<organism evidence="1 2">
    <name type="scientific">Pseudovibrio exalbescens</name>
    <dbReference type="NCBI Taxonomy" id="197461"/>
    <lineage>
        <taxon>Bacteria</taxon>
        <taxon>Pseudomonadati</taxon>
        <taxon>Pseudomonadota</taxon>
        <taxon>Alphaproteobacteria</taxon>
        <taxon>Hyphomicrobiales</taxon>
        <taxon>Stappiaceae</taxon>
        <taxon>Pseudovibrio</taxon>
    </lineage>
</organism>
<comment type="caution">
    <text evidence="1">The sequence shown here is derived from an EMBL/GenBank/DDBJ whole genome shotgun (WGS) entry which is preliminary data.</text>
</comment>
<evidence type="ECO:0000313" key="1">
    <source>
        <dbReference type="EMBL" id="OKL42946.1"/>
    </source>
</evidence>
<dbReference type="AlphaFoldDB" id="A0A1U7JDW3"/>
<sequence length="213" mass="24368">MAYARIPGVCGCARDPILRRLARLEYDHDGTAPERYMDTTCPYAALACVEARDLKRTYSNLMVLAILKDPIQRILTCYYEHFCGDGTPSPRLNHYGLGPDTPLERFVRRIRQVPDFRADNYFRSQIDILSYKGEFLPDFVLATDQLEAGLQGLRAILLHRAGVEIGHFSSGELQDYFSLHFQRTDNVAEVEFHLANRYKSDLEMFTRHATGSV</sequence>
<reference evidence="1 2" key="1">
    <citation type="submission" date="2016-03" db="EMBL/GenBank/DDBJ databases">
        <title>Genome sequence of Nesiotobacter sp. nov., a moderately halophilic alphaproteobacterium isolated from the Yellow Sea, China.</title>
        <authorList>
            <person name="Zhang G."/>
            <person name="Zhang R."/>
        </authorList>
    </citation>
    <scope>NUCLEOTIDE SEQUENCE [LARGE SCALE GENOMIC DNA]</scope>
    <source>
        <strain evidence="1 2">WB1-6</strain>
    </source>
</reference>
<proteinExistence type="predicted"/>
<protein>
    <recommendedName>
        <fullName evidence="3">Sulfotransferase family protein</fullName>
    </recommendedName>
</protein>
<name>A0A1U7JDW3_9HYPH</name>
<evidence type="ECO:0008006" key="3">
    <source>
        <dbReference type="Google" id="ProtNLM"/>
    </source>
</evidence>
<evidence type="ECO:0000313" key="2">
    <source>
        <dbReference type="Proteomes" id="UP000185783"/>
    </source>
</evidence>
<dbReference type="RefSeq" id="WP_028482738.1">
    <property type="nucleotide sequence ID" value="NZ_LVVZ01000022.1"/>
</dbReference>
<dbReference type="STRING" id="197461.A3843_14440"/>
<dbReference type="Proteomes" id="UP000185783">
    <property type="component" value="Unassembled WGS sequence"/>
</dbReference>
<dbReference type="EMBL" id="LVVZ01000022">
    <property type="protein sequence ID" value="OKL42946.1"/>
    <property type="molecule type" value="Genomic_DNA"/>
</dbReference>
<keyword evidence="2" id="KW-1185">Reference proteome</keyword>